<accession>A0A917E1V0</accession>
<evidence type="ECO:0000259" key="1">
    <source>
        <dbReference type="Pfam" id="PF01408"/>
    </source>
</evidence>
<reference evidence="3" key="1">
    <citation type="journal article" date="2014" name="Int. J. Syst. Evol. Microbiol.">
        <title>Complete genome sequence of Corynebacterium casei LMG S-19264T (=DSM 44701T), isolated from a smear-ripened cheese.</title>
        <authorList>
            <consortium name="US DOE Joint Genome Institute (JGI-PGF)"/>
            <person name="Walter F."/>
            <person name="Albersmeier A."/>
            <person name="Kalinowski J."/>
            <person name="Ruckert C."/>
        </authorList>
    </citation>
    <scope>NUCLEOTIDE SEQUENCE</scope>
    <source>
        <strain evidence="3">CGMCC 1.15178</strain>
    </source>
</reference>
<evidence type="ECO:0000259" key="2">
    <source>
        <dbReference type="Pfam" id="PF22725"/>
    </source>
</evidence>
<dbReference type="SUPFAM" id="SSF51735">
    <property type="entry name" value="NAD(P)-binding Rossmann-fold domains"/>
    <property type="match status" value="1"/>
</dbReference>
<dbReference type="EMBL" id="BMHP01000008">
    <property type="protein sequence ID" value="GGD95999.1"/>
    <property type="molecule type" value="Genomic_DNA"/>
</dbReference>
<dbReference type="PANTHER" id="PTHR43708">
    <property type="entry name" value="CONSERVED EXPRESSED OXIDOREDUCTASE (EUROFUNG)"/>
    <property type="match status" value="1"/>
</dbReference>
<dbReference type="InterPro" id="IPR036291">
    <property type="entry name" value="NAD(P)-bd_dom_sf"/>
</dbReference>
<dbReference type="Proteomes" id="UP000612456">
    <property type="component" value="Unassembled WGS sequence"/>
</dbReference>
<dbReference type="InterPro" id="IPR051317">
    <property type="entry name" value="Gfo/Idh/MocA_oxidoreduct"/>
</dbReference>
<organism evidence="3 4">
    <name type="scientific">Paenibacillus nasutitermitis</name>
    <dbReference type="NCBI Taxonomy" id="1652958"/>
    <lineage>
        <taxon>Bacteria</taxon>
        <taxon>Bacillati</taxon>
        <taxon>Bacillota</taxon>
        <taxon>Bacilli</taxon>
        <taxon>Bacillales</taxon>
        <taxon>Paenibacillaceae</taxon>
        <taxon>Paenibacillus</taxon>
    </lineage>
</organism>
<dbReference type="Pfam" id="PF01408">
    <property type="entry name" value="GFO_IDH_MocA"/>
    <property type="match status" value="1"/>
</dbReference>
<feature type="domain" description="GFO/IDH/MocA-like oxidoreductase" evidence="2">
    <location>
        <begin position="134"/>
        <end position="235"/>
    </location>
</feature>
<gene>
    <name evidence="3" type="ORF">GCM10010911_63320</name>
</gene>
<comment type="caution">
    <text evidence="3">The sequence shown here is derived from an EMBL/GenBank/DDBJ whole genome shotgun (WGS) entry which is preliminary data.</text>
</comment>
<sequence>MKLNIIQVGLGAHGQGVGEHFVMPSPDFIYSGLVDINPNALAVYANKNNLPQSICFTDHEQAFRETESDAVFISAFSPVHYEIAKSALKHGLHVLIEKPFVLTVAEADELNSLAALHGCNIMINQNYRYFTSVLTLKQALQDSRLGKMLFVQSSFFYDHDGKPYQKQMDNYTLLEMSVHHVDMIRFLVDSDIAEVSGKTWNHTGSGYAGDPHVHAVYTTESGVSAFYLSSLLAGGVSMPWEGVWRFQFEGGSVHLDDLGDGFGVYIADGTTKTKAPMITNERESIHGVLHEFASSIREKRDPSISGKDNVRTLSALLATAESSRQGRTIHLSSTRTNQ</sequence>
<keyword evidence="4" id="KW-1185">Reference proteome</keyword>
<evidence type="ECO:0000313" key="4">
    <source>
        <dbReference type="Proteomes" id="UP000612456"/>
    </source>
</evidence>
<dbReference type="Gene3D" id="3.40.50.720">
    <property type="entry name" value="NAD(P)-binding Rossmann-like Domain"/>
    <property type="match status" value="1"/>
</dbReference>
<dbReference type="RefSeq" id="WP_188998788.1">
    <property type="nucleotide sequence ID" value="NZ_BMHP01000008.1"/>
</dbReference>
<dbReference type="Pfam" id="PF22725">
    <property type="entry name" value="GFO_IDH_MocA_C3"/>
    <property type="match status" value="1"/>
</dbReference>
<dbReference type="InterPro" id="IPR000683">
    <property type="entry name" value="Gfo/Idh/MocA-like_OxRdtase_N"/>
</dbReference>
<proteinExistence type="predicted"/>
<dbReference type="InterPro" id="IPR055170">
    <property type="entry name" value="GFO_IDH_MocA-like_dom"/>
</dbReference>
<name>A0A917E1V0_9BACL</name>
<dbReference type="AlphaFoldDB" id="A0A917E1V0"/>
<feature type="domain" description="Gfo/Idh/MocA-like oxidoreductase N-terminal" evidence="1">
    <location>
        <begin position="4"/>
        <end position="124"/>
    </location>
</feature>
<dbReference type="GO" id="GO:0000166">
    <property type="term" value="F:nucleotide binding"/>
    <property type="evidence" value="ECO:0007669"/>
    <property type="project" value="InterPro"/>
</dbReference>
<reference evidence="3" key="2">
    <citation type="submission" date="2020-09" db="EMBL/GenBank/DDBJ databases">
        <authorList>
            <person name="Sun Q."/>
            <person name="Zhou Y."/>
        </authorList>
    </citation>
    <scope>NUCLEOTIDE SEQUENCE</scope>
    <source>
        <strain evidence="3">CGMCC 1.15178</strain>
    </source>
</reference>
<dbReference type="SUPFAM" id="SSF55347">
    <property type="entry name" value="Glyceraldehyde-3-phosphate dehydrogenase-like, C-terminal domain"/>
    <property type="match status" value="1"/>
</dbReference>
<dbReference type="Gene3D" id="3.30.360.10">
    <property type="entry name" value="Dihydrodipicolinate Reductase, domain 2"/>
    <property type="match status" value="1"/>
</dbReference>
<evidence type="ECO:0000313" key="3">
    <source>
        <dbReference type="EMBL" id="GGD95999.1"/>
    </source>
</evidence>
<dbReference type="PANTHER" id="PTHR43708:SF8">
    <property type="entry name" value="OXIDOREDUCTASE"/>
    <property type="match status" value="1"/>
</dbReference>
<protein>
    <submittedName>
        <fullName evidence="3">Oxidoreductase</fullName>
    </submittedName>
</protein>